<dbReference type="OrthoDB" id="4835952at2759"/>
<feature type="signal peptide" evidence="1">
    <location>
        <begin position="1"/>
        <end position="16"/>
    </location>
</feature>
<keyword evidence="1" id="KW-0732">Signal</keyword>
<feature type="chain" id="PRO_5035421549" evidence="1">
    <location>
        <begin position="17"/>
        <end position="65"/>
    </location>
</feature>
<evidence type="ECO:0000313" key="2">
    <source>
        <dbReference type="EMBL" id="KAG5913236.1"/>
    </source>
</evidence>
<reference evidence="2" key="1">
    <citation type="journal article" date="2020" name="bioRxiv">
        <title>Whole genome comparisons of ergot fungi reveals the divergence and evolution of species within the genus Claviceps are the result of varying mechanisms driving genome evolution and host range expansion.</title>
        <authorList>
            <person name="Wyka S.A."/>
            <person name="Mondo S.J."/>
            <person name="Liu M."/>
            <person name="Dettman J."/>
            <person name="Nalam V."/>
            <person name="Broders K.D."/>
        </authorList>
    </citation>
    <scope>NUCLEOTIDE SEQUENCE</scope>
    <source>
        <strain evidence="2">CCC 489</strain>
    </source>
</reference>
<sequence>MKSIVALLVMTMAVVAFPRDGHVDVFVRQDVVVDAQTPAMTDKQGNVVPFDAAGVNLANTEAGIE</sequence>
<evidence type="ECO:0000313" key="3">
    <source>
        <dbReference type="Proteomes" id="UP000811619"/>
    </source>
</evidence>
<organism evidence="2 3">
    <name type="scientific">Claviceps africana</name>
    <dbReference type="NCBI Taxonomy" id="83212"/>
    <lineage>
        <taxon>Eukaryota</taxon>
        <taxon>Fungi</taxon>
        <taxon>Dikarya</taxon>
        <taxon>Ascomycota</taxon>
        <taxon>Pezizomycotina</taxon>
        <taxon>Sordariomycetes</taxon>
        <taxon>Hypocreomycetidae</taxon>
        <taxon>Hypocreales</taxon>
        <taxon>Clavicipitaceae</taxon>
        <taxon>Claviceps</taxon>
    </lineage>
</organism>
<dbReference type="Proteomes" id="UP000811619">
    <property type="component" value="Unassembled WGS sequence"/>
</dbReference>
<dbReference type="EMBL" id="SRPY01001396">
    <property type="protein sequence ID" value="KAG5913236.1"/>
    <property type="molecule type" value="Genomic_DNA"/>
</dbReference>
<keyword evidence="3" id="KW-1185">Reference proteome</keyword>
<comment type="caution">
    <text evidence="2">The sequence shown here is derived from an EMBL/GenBank/DDBJ whole genome shotgun (WGS) entry which is preliminary data.</text>
</comment>
<evidence type="ECO:0000256" key="1">
    <source>
        <dbReference type="SAM" id="SignalP"/>
    </source>
</evidence>
<gene>
    <name evidence="2" type="ORF">E4U42_001345</name>
</gene>
<dbReference type="AlphaFoldDB" id="A0A8K0J4I5"/>
<protein>
    <submittedName>
        <fullName evidence="2">Uncharacterized protein</fullName>
    </submittedName>
</protein>
<accession>A0A8K0J4I5</accession>
<name>A0A8K0J4I5_9HYPO</name>
<proteinExistence type="predicted"/>